<accession>A0A1G7U4U5</accession>
<name>A0A1G7U4U5_9SPHI</name>
<dbReference type="SUPFAM" id="SSF53756">
    <property type="entry name" value="UDP-Glycosyltransferase/glycogen phosphorylase"/>
    <property type="match status" value="1"/>
</dbReference>
<dbReference type="STRING" id="405671.SAMN05421827_106169"/>
<dbReference type="EMBL" id="FNCH01000006">
    <property type="protein sequence ID" value="SDG42281.1"/>
    <property type="molecule type" value="Genomic_DNA"/>
</dbReference>
<dbReference type="Gene3D" id="3.40.50.2000">
    <property type="entry name" value="Glycogen Phosphorylase B"/>
    <property type="match status" value="1"/>
</dbReference>
<dbReference type="Proteomes" id="UP000199643">
    <property type="component" value="Unassembled WGS sequence"/>
</dbReference>
<evidence type="ECO:0000313" key="1">
    <source>
        <dbReference type="EMBL" id="SDG42281.1"/>
    </source>
</evidence>
<keyword evidence="2" id="KW-1185">Reference proteome</keyword>
<evidence type="ECO:0000313" key="2">
    <source>
        <dbReference type="Proteomes" id="UP000199643"/>
    </source>
</evidence>
<organism evidence="1 2">
    <name type="scientific">Pedobacter terrae</name>
    <dbReference type="NCBI Taxonomy" id="405671"/>
    <lineage>
        <taxon>Bacteria</taxon>
        <taxon>Pseudomonadati</taxon>
        <taxon>Bacteroidota</taxon>
        <taxon>Sphingobacteriia</taxon>
        <taxon>Sphingobacteriales</taxon>
        <taxon>Sphingobacteriaceae</taxon>
        <taxon>Pedobacter</taxon>
    </lineage>
</organism>
<protein>
    <submittedName>
        <fullName evidence="1">Uncharacterized protein</fullName>
    </submittedName>
</protein>
<dbReference type="AlphaFoldDB" id="A0A1G7U4U5"/>
<proteinExistence type="predicted"/>
<gene>
    <name evidence="1" type="ORF">SAMN05421827_106169</name>
</gene>
<reference evidence="2" key="1">
    <citation type="submission" date="2016-10" db="EMBL/GenBank/DDBJ databases">
        <authorList>
            <person name="Varghese N."/>
            <person name="Submissions S."/>
        </authorList>
    </citation>
    <scope>NUCLEOTIDE SEQUENCE [LARGE SCALE GENOMIC DNA]</scope>
    <source>
        <strain evidence="2">DSM 17933</strain>
    </source>
</reference>
<sequence>MGLTQKIVLVTSGQPSLNPRLVKEADSLFEAGYDVTVVYLYWNDWGTDLDKQLLPQKKWKSIRVAGDPKNEKWIYWPSRIRHKLANIFVSKFGYRFGLPELSIARGSLNLMRKVKGLKADLYIAHNLGALPAAIIAAKSNHAKCGFDAEDFHRQEVTNDQNSREFKLKKVIEDKYLPKVDYLTTASPLISENYKKLYPAIHPETILNVFPSERERLKMTKKNLKLFWFSQNIGKNRGLEEVISSLAYQENVELHLLGFSMPSIKEYFKKLSEQSAFRSENIYYYAPIPSNEIIKFASQFDIGLATETGFPLNRDICLTNKIFTCIQAGQAIIASDTSAQKWLLESYPDMGFIYKKTKINQLTNIIQNYLSNSELLEEHQAKALKYAQNELNWEHEGKKFLKKIVDTIGK</sequence>